<dbReference type="SUPFAM" id="SSF51735">
    <property type="entry name" value="NAD(P)-binding Rossmann-fold domains"/>
    <property type="match status" value="1"/>
</dbReference>
<dbReference type="Proteomes" id="UP000199118">
    <property type="component" value="Unassembled WGS sequence"/>
</dbReference>
<organism evidence="3 4">
    <name type="scientific">Albimonas donghaensis</name>
    <dbReference type="NCBI Taxonomy" id="356660"/>
    <lineage>
        <taxon>Bacteria</taxon>
        <taxon>Pseudomonadati</taxon>
        <taxon>Pseudomonadota</taxon>
        <taxon>Alphaproteobacteria</taxon>
        <taxon>Rhodobacterales</taxon>
        <taxon>Paracoccaceae</taxon>
        <taxon>Albimonas</taxon>
    </lineage>
</organism>
<dbReference type="InterPro" id="IPR036291">
    <property type="entry name" value="NAD(P)-bd_dom_sf"/>
</dbReference>
<dbReference type="GO" id="GO:0006635">
    <property type="term" value="P:fatty acid beta-oxidation"/>
    <property type="evidence" value="ECO:0007669"/>
    <property type="project" value="TreeGrafter"/>
</dbReference>
<dbReference type="Gene3D" id="3.40.50.720">
    <property type="entry name" value="NAD(P)-binding Rossmann-like Domain"/>
    <property type="match status" value="1"/>
</dbReference>
<dbReference type="PANTHER" id="PTHR43658">
    <property type="entry name" value="SHORT-CHAIN DEHYDROGENASE/REDUCTASE"/>
    <property type="match status" value="1"/>
</dbReference>
<dbReference type="EMBL" id="FNMZ01000005">
    <property type="protein sequence ID" value="SDX41916.1"/>
    <property type="molecule type" value="Genomic_DNA"/>
</dbReference>
<accession>A0A1H3BIZ9</accession>
<evidence type="ECO:0000256" key="2">
    <source>
        <dbReference type="ARBA" id="ARBA00023002"/>
    </source>
</evidence>
<dbReference type="PANTHER" id="PTHR43658:SF8">
    <property type="entry name" value="17-BETA-HYDROXYSTEROID DEHYDROGENASE 14-RELATED"/>
    <property type="match status" value="1"/>
</dbReference>
<sequence>MTDPIYRAGLFDGARILVTGGGSGLGRAMATRLAGLGAEVILCGRRAALLEETAAAIREAGGRATALPLDIRDPDAVEAAMDAAFADGPLTGLVNNAGANFISRTEDLSIRAVDAVTGITMRGTFLVTHAVGKRWIKGGTGGAVISILSTRLRSGAPFSTPSTMGKAAIESMTKSLASEWGGHGIRLNAIAPGEIPTEGMLARLRPGEKPGAATAAINPLGRAGTLEDIGSLAAFLLGPGSAWINGETLYMDGGQTNAAGVASYKLREWEDADWEKARGVAKSKNAEDKAKR</sequence>
<dbReference type="InterPro" id="IPR002347">
    <property type="entry name" value="SDR_fam"/>
</dbReference>
<reference evidence="3 4" key="1">
    <citation type="submission" date="2016-10" db="EMBL/GenBank/DDBJ databases">
        <authorList>
            <person name="de Groot N.N."/>
        </authorList>
    </citation>
    <scope>NUCLEOTIDE SEQUENCE [LARGE SCALE GENOMIC DNA]</scope>
    <source>
        <strain evidence="3 4">DSM 17890</strain>
    </source>
</reference>
<name>A0A1H3BIZ9_9RHOB</name>
<protein>
    <submittedName>
        <fullName evidence="3">NAD(P)-dependent dehydrogenase, short-chain alcohol dehydrogenase family</fullName>
    </submittedName>
</protein>
<comment type="similarity">
    <text evidence="1">Belongs to the short-chain dehydrogenases/reductases (SDR) family.</text>
</comment>
<dbReference type="GO" id="GO:0008670">
    <property type="term" value="F:2,4-dienoyl-CoA reductase (NADPH) activity"/>
    <property type="evidence" value="ECO:0007669"/>
    <property type="project" value="TreeGrafter"/>
</dbReference>
<keyword evidence="4" id="KW-1185">Reference proteome</keyword>
<dbReference type="AlphaFoldDB" id="A0A1H3BIZ9"/>
<dbReference type="RefSeq" id="WP_092683013.1">
    <property type="nucleotide sequence ID" value="NZ_FNMZ01000005.1"/>
</dbReference>
<evidence type="ECO:0000256" key="1">
    <source>
        <dbReference type="ARBA" id="ARBA00006484"/>
    </source>
</evidence>
<dbReference type="STRING" id="356660.SAMN05444336_10547"/>
<dbReference type="PRINTS" id="PR00081">
    <property type="entry name" value="GDHRDH"/>
</dbReference>
<dbReference type="Pfam" id="PF13561">
    <property type="entry name" value="adh_short_C2"/>
    <property type="match status" value="1"/>
</dbReference>
<gene>
    <name evidence="3" type="ORF">SAMN05444336_10547</name>
</gene>
<dbReference type="FunFam" id="3.40.50.720:FF:000084">
    <property type="entry name" value="Short-chain dehydrogenase reductase"/>
    <property type="match status" value="1"/>
</dbReference>
<evidence type="ECO:0000313" key="3">
    <source>
        <dbReference type="EMBL" id="SDX41916.1"/>
    </source>
</evidence>
<evidence type="ECO:0000313" key="4">
    <source>
        <dbReference type="Proteomes" id="UP000199118"/>
    </source>
</evidence>
<dbReference type="OrthoDB" id="9797020at2"/>
<proteinExistence type="inferred from homology"/>
<keyword evidence="2" id="KW-0560">Oxidoreductase</keyword>